<dbReference type="EMBL" id="UHFA01000002">
    <property type="protein sequence ID" value="SUN36380.1"/>
    <property type="molecule type" value="Genomic_DNA"/>
</dbReference>
<proteinExistence type="predicted"/>
<feature type="transmembrane region" description="Helical" evidence="2">
    <location>
        <begin position="12"/>
        <end position="35"/>
    </location>
</feature>
<evidence type="ECO:0000313" key="4">
    <source>
        <dbReference type="Proteomes" id="UP000254082"/>
    </source>
</evidence>
<dbReference type="AlphaFoldDB" id="A0A380JF18"/>
<dbReference type="OrthoDB" id="2237707at2"/>
<evidence type="ECO:0000256" key="1">
    <source>
        <dbReference type="SAM" id="MobiDB-lite"/>
    </source>
</evidence>
<keyword evidence="2" id="KW-0472">Membrane</keyword>
<gene>
    <name evidence="3" type="ORF">NCTC11391_01427</name>
</gene>
<sequence length="208" mass="24553">MSQRKKNILQRLLVILVLLVSIGLFAWLCLEVWHIKTLAENLGVHFTNQRGKLTELDNPVQKLIFIFAGWLVLQVVFFIGLLRHFFSSTRNDSERGSRRAETQRSRHYDLDKDDDNNNDEATSRRRHRSEEKERDEDEDPSPRHREESPKRRQVSTDLDFDDEDKEDKPSETIKIELNTPNSVADSDQDEDYLEVPKPVGRRSRKDRR</sequence>
<reference evidence="3 4" key="1">
    <citation type="submission" date="2018-06" db="EMBL/GenBank/DDBJ databases">
        <authorList>
            <consortium name="Pathogen Informatics"/>
            <person name="Doyle S."/>
        </authorList>
    </citation>
    <scope>NUCLEOTIDE SEQUENCE [LARGE SCALE GENOMIC DNA]</scope>
    <source>
        <strain evidence="4">NCTC 11391</strain>
    </source>
</reference>
<feature type="region of interest" description="Disordered" evidence="1">
    <location>
        <begin position="91"/>
        <end position="208"/>
    </location>
</feature>
<organism evidence="3 4">
    <name type="scientific">Streptococcus downei MFe28</name>
    <dbReference type="NCBI Taxonomy" id="764290"/>
    <lineage>
        <taxon>Bacteria</taxon>
        <taxon>Bacillati</taxon>
        <taxon>Bacillota</taxon>
        <taxon>Bacilli</taxon>
        <taxon>Lactobacillales</taxon>
        <taxon>Streptococcaceae</taxon>
        <taxon>Streptococcus</taxon>
    </lineage>
</organism>
<evidence type="ECO:0000313" key="3">
    <source>
        <dbReference type="EMBL" id="SUN36380.1"/>
    </source>
</evidence>
<keyword evidence="2" id="KW-1133">Transmembrane helix</keyword>
<feature type="compositionally biased region" description="Basic and acidic residues" evidence="1">
    <location>
        <begin position="91"/>
        <end position="110"/>
    </location>
</feature>
<dbReference type="RefSeq" id="WP_019787781.1">
    <property type="nucleotide sequence ID" value="NZ_UHFA01000002.1"/>
</dbReference>
<protein>
    <submittedName>
        <fullName evidence="3">Uncharacterized protein</fullName>
    </submittedName>
</protein>
<feature type="compositionally biased region" description="Basic residues" evidence="1">
    <location>
        <begin position="199"/>
        <end position="208"/>
    </location>
</feature>
<feature type="compositionally biased region" description="Basic and acidic residues" evidence="1">
    <location>
        <begin position="140"/>
        <end position="150"/>
    </location>
</feature>
<keyword evidence="2" id="KW-0812">Transmembrane</keyword>
<dbReference type="Proteomes" id="UP000254082">
    <property type="component" value="Unassembled WGS sequence"/>
</dbReference>
<evidence type="ECO:0000256" key="2">
    <source>
        <dbReference type="SAM" id="Phobius"/>
    </source>
</evidence>
<keyword evidence="4" id="KW-1185">Reference proteome</keyword>
<feature type="transmembrane region" description="Helical" evidence="2">
    <location>
        <begin position="63"/>
        <end position="86"/>
    </location>
</feature>
<name>A0A380JF18_STRDO</name>
<accession>A0A380JF18</accession>